<evidence type="ECO:0000256" key="3">
    <source>
        <dbReference type="ARBA" id="ARBA00022741"/>
    </source>
</evidence>
<dbReference type="FunFam" id="3.40.50.300:FF:000133">
    <property type="entry name" value="Spermidine/putrescine import ATP-binding protein PotA"/>
    <property type="match status" value="1"/>
</dbReference>
<evidence type="ECO:0000256" key="4">
    <source>
        <dbReference type="ARBA" id="ARBA00022840"/>
    </source>
</evidence>
<dbReference type="SUPFAM" id="SSF52540">
    <property type="entry name" value="P-loop containing nucleoside triphosphate hydrolases"/>
    <property type="match status" value="1"/>
</dbReference>
<feature type="domain" description="ABC transporter" evidence="8">
    <location>
        <begin position="3"/>
        <end position="233"/>
    </location>
</feature>
<evidence type="ECO:0000256" key="2">
    <source>
        <dbReference type="ARBA" id="ARBA00022475"/>
    </source>
</evidence>
<dbReference type="InterPro" id="IPR027417">
    <property type="entry name" value="P-loop_NTPase"/>
</dbReference>
<reference evidence="9" key="1">
    <citation type="submission" date="2020-10" db="EMBL/GenBank/DDBJ databases">
        <authorList>
            <person name="Gilroy R."/>
        </authorList>
    </citation>
    <scope>NUCLEOTIDE SEQUENCE</scope>
    <source>
        <strain evidence="9">CHK181-108</strain>
    </source>
</reference>
<keyword evidence="4 7" id="KW-0067">ATP-binding</keyword>
<dbReference type="InterPro" id="IPR017871">
    <property type="entry name" value="ABC_transporter-like_CS"/>
</dbReference>
<dbReference type="InterPro" id="IPR003593">
    <property type="entry name" value="AAA+_ATPase"/>
</dbReference>
<dbReference type="InterPro" id="IPR008995">
    <property type="entry name" value="Mo/tungstate-bd_C_term_dom"/>
</dbReference>
<evidence type="ECO:0000256" key="7">
    <source>
        <dbReference type="RuleBase" id="RU364083"/>
    </source>
</evidence>
<dbReference type="PANTHER" id="PTHR42781">
    <property type="entry name" value="SPERMIDINE/PUTRESCINE IMPORT ATP-BINDING PROTEIN POTA"/>
    <property type="match status" value="1"/>
</dbReference>
<organism evidence="9 10">
    <name type="scientific">Candidatus Ornithomonoglobus intestinigallinarum</name>
    <dbReference type="NCBI Taxonomy" id="2840894"/>
    <lineage>
        <taxon>Bacteria</taxon>
        <taxon>Bacillati</taxon>
        <taxon>Bacillota</taxon>
        <taxon>Clostridia</taxon>
        <taxon>Candidatus Ornithomonoglobus</taxon>
    </lineage>
</organism>
<comment type="catalytic activity">
    <reaction evidence="7">
        <text>ATP + H2O + polyamine-[polyamine-binding protein]Side 1 = ADP + phosphate + polyamineSide 2 + [polyamine-binding protein]Side 1.</text>
        <dbReference type="EC" id="7.6.2.11"/>
    </reaction>
</comment>
<dbReference type="GO" id="GO:0005524">
    <property type="term" value="F:ATP binding"/>
    <property type="evidence" value="ECO:0007669"/>
    <property type="project" value="UniProtKB-KW"/>
</dbReference>
<dbReference type="InterPro" id="IPR005893">
    <property type="entry name" value="PotA-like"/>
</dbReference>
<evidence type="ECO:0000256" key="6">
    <source>
        <dbReference type="ARBA" id="ARBA00023136"/>
    </source>
</evidence>
<proteinExistence type="inferred from homology"/>
<comment type="similarity">
    <text evidence="7">Belongs to the ABC transporter superfamily. Spermidine/putrescine importer (TC 3.A.1.11.1) family.</text>
</comment>
<dbReference type="Pfam" id="PF08402">
    <property type="entry name" value="TOBE_2"/>
    <property type="match status" value="1"/>
</dbReference>
<keyword evidence="1 7" id="KW-0813">Transport</keyword>
<comment type="caution">
    <text evidence="9">The sequence shown here is derived from an EMBL/GenBank/DDBJ whole genome shotgun (WGS) entry which is preliminary data.</text>
</comment>
<evidence type="ECO:0000313" key="10">
    <source>
        <dbReference type="Proteomes" id="UP000824165"/>
    </source>
</evidence>
<comment type="subunit">
    <text evidence="7">The complex is composed of two ATP-binding proteins (PotA), two transmembrane proteins (PotB and PotC) and a solute-binding protein (PotD).</text>
</comment>
<name>A0A9D1H398_9FIRM</name>
<dbReference type="Gene3D" id="2.40.50.100">
    <property type="match status" value="1"/>
</dbReference>
<evidence type="ECO:0000256" key="5">
    <source>
        <dbReference type="ARBA" id="ARBA00022967"/>
    </source>
</evidence>
<dbReference type="EMBL" id="DVLU01000035">
    <property type="protein sequence ID" value="HIT85056.1"/>
    <property type="molecule type" value="Genomic_DNA"/>
</dbReference>
<keyword evidence="6 7" id="KW-0472">Membrane</keyword>
<dbReference type="SMART" id="SM00382">
    <property type="entry name" value="AAA"/>
    <property type="match status" value="1"/>
</dbReference>
<evidence type="ECO:0000256" key="1">
    <source>
        <dbReference type="ARBA" id="ARBA00022448"/>
    </source>
</evidence>
<keyword evidence="2 7" id="KW-1003">Cell membrane</keyword>
<dbReference type="GO" id="GO:0043190">
    <property type="term" value="C:ATP-binding cassette (ABC) transporter complex"/>
    <property type="evidence" value="ECO:0007669"/>
    <property type="project" value="InterPro"/>
</dbReference>
<keyword evidence="5 7" id="KW-1278">Translocase</keyword>
<dbReference type="GO" id="GO:0016887">
    <property type="term" value="F:ATP hydrolysis activity"/>
    <property type="evidence" value="ECO:0007669"/>
    <property type="project" value="InterPro"/>
</dbReference>
<dbReference type="AlphaFoldDB" id="A0A9D1H398"/>
<dbReference type="InterPro" id="IPR003439">
    <property type="entry name" value="ABC_transporter-like_ATP-bd"/>
</dbReference>
<dbReference type="Gene3D" id="3.40.50.300">
    <property type="entry name" value="P-loop containing nucleotide triphosphate hydrolases"/>
    <property type="match status" value="1"/>
</dbReference>
<keyword evidence="3 7" id="KW-0547">Nucleotide-binding</keyword>
<dbReference type="GO" id="GO:0015594">
    <property type="term" value="F:ABC-type putrescine transporter activity"/>
    <property type="evidence" value="ECO:0007669"/>
    <property type="project" value="InterPro"/>
</dbReference>
<evidence type="ECO:0000313" key="9">
    <source>
        <dbReference type="EMBL" id="HIT85056.1"/>
    </source>
</evidence>
<accession>A0A9D1H398</accession>
<dbReference type="EC" id="7.6.2.11" evidence="7"/>
<dbReference type="PROSITE" id="PS00211">
    <property type="entry name" value="ABC_TRANSPORTER_1"/>
    <property type="match status" value="1"/>
</dbReference>
<comment type="function">
    <text evidence="7">Part of the ABC transporter complex PotABCD involved in spermidine/putrescine import. Responsible for energy coupling to the transport system.</text>
</comment>
<sequence length="380" mass="42469">MVVSLKDVDKNYGDNRIVKKINLDVPEGEFLTLLGPSGCGKTTTLRMIAGFETATAGTILLHGKDVKDKKPNERDVNTVFQNYALFPHMNVRDNISFGLVEKKTPKAEIKKRVAEMLKLVRLEGMERRMPSQLSGGQKQRVAIARALVNRPSVLLLDEPLGALDLKLRKQMQSELKHLQQRLGITFIYVTHDQEEALTMSDRIAVMNDGVIEQIGTPREVYDTPKTKFVADFIGESNIIEGYSQTSGDGLMNIIFESGKAVVNDAGIDIDEMLYICIRPENLRVTRENVPGFSIKGRIKEHVFVGSSTKTIIELVNGQELKAARTPDAELFEVGERVNISWSPDRAVVLHTTEDKLYDVIENNSASEMFKSFMREDGANA</sequence>
<dbReference type="Proteomes" id="UP000824165">
    <property type="component" value="Unassembled WGS sequence"/>
</dbReference>
<gene>
    <name evidence="7" type="primary">potA</name>
    <name evidence="9" type="ORF">IAA60_04005</name>
</gene>
<evidence type="ECO:0000259" key="8">
    <source>
        <dbReference type="PROSITE" id="PS50893"/>
    </source>
</evidence>
<dbReference type="PROSITE" id="PS50893">
    <property type="entry name" value="ABC_TRANSPORTER_2"/>
    <property type="match status" value="1"/>
</dbReference>
<dbReference type="InterPro" id="IPR050093">
    <property type="entry name" value="ABC_SmlMolc_Importer"/>
</dbReference>
<protein>
    <recommendedName>
        <fullName evidence="7">Spermidine/putrescine import ATP-binding protein PotA</fullName>
        <ecNumber evidence="7">7.6.2.11</ecNumber>
    </recommendedName>
</protein>
<dbReference type="PANTHER" id="PTHR42781:SF4">
    <property type="entry name" value="SPERMIDINE_PUTRESCINE IMPORT ATP-BINDING PROTEIN POTA"/>
    <property type="match status" value="1"/>
</dbReference>
<dbReference type="NCBIfam" id="TIGR01187">
    <property type="entry name" value="potA"/>
    <property type="match status" value="1"/>
</dbReference>
<dbReference type="InterPro" id="IPR017879">
    <property type="entry name" value="PotA_ATP-bd"/>
</dbReference>
<dbReference type="Pfam" id="PF00005">
    <property type="entry name" value="ABC_tran"/>
    <property type="match status" value="1"/>
</dbReference>
<dbReference type="CDD" id="cd03300">
    <property type="entry name" value="ABC_PotA_N"/>
    <property type="match status" value="1"/>
</dbReference>
<reference evidence="9" key="2">
    <citation type="journal article" date="2021" name="PeerJ">
        <title>Extensive microbial diversity within the chicken gut microbiome revealed by metagenomics and culture.</title>
        <authorList>
            <person name="Gilroy R."/>
            <person name="Ravi A."/>
            <person name="Getino M."/>
            <person name="Pursley I."/>
            <person name="Horton D.L."/>
            <person name="Alikhan N.F."/>
            <person name="Baker D."/>
            <person name="Gharbi K."/>
            <person name="Hall N."/>
            <person name="Watson M."/>
            <person name="Adriaenssens E.M."/>
            <person name="Foster-Nyarko E."/>
            <person name="Jarju S."/>
            <person name="Secka A."/>
            <person name="Antonio M."/>
            <person name="Oren A."/>
            <person name="Chaudhuri R.R."/>
            <person name="La Ragione R."/>
            <person name="Hildebrand F."/>
            <person name="Pallen M.J."/>
        </authorList>
    </citation>
    <scope>NUCLEOTIDE SEQUENCE</scope>
    <source>
        <strain evidence="9">CHK181-108</strain>
    </source>
</reference>
<dbReference type="InterPro" id="IPR013611">
    <property type="entry name" value="Transp-assoc_OB_typ2"/>
</dbReference>
<dbReference type="SUPFAM" id="SSF50331">
    <property type="entry name" value="MOP-like"/>
    <property type="match status" value="1"/>
</dbReference>